<reference evidence="3" key="1">
    <citation type="journal article" date="2019" name="Int. J. Syst. Evol. Microbiol.">
        <title>The Global Catalogue of Microorganisms (GCM) 10K type strain sequencing project: providing services to taxonomists for standard genome sequencing and annotation.</title>
        <authorList>
            <consortium name="The Broad Institute Genomics Platform"/>
            <consortium name="The Broad Institute Genome Sequencing Center for Infectious Disease"/>
            <person name="Wu L."/>
            <person name="Ma J."/>
        </authorList>
    </citation>
    <scope>NUCLEOTIDE SEQUENCE [LARGE SCALE GENOMIC DNA]</scope>
    <source>
        <strain evidence="3">JCM 17688</strain>
    </source>
</reference>
<dbReference type="InterPro" id="IPR004843">
    <property type="entry name" value="Calcineurin-like_PHP"/>
</dbReference>
<gene>
    <name evidence="2" type="ORF">GCM10023147_35220</name>
</gene>
<evidence type="ECO:0000259" key="1">
    <source>
        <dbReference type="Pfam" id="PF00149"/>
    </source>
</evidence>
<evidence type="ECO:0000313" key="2">
    <source>
        <dbReference type="EMBL" id="GAA4398707.1"/>
    </source>
</evidence>
<proteinExistence type="predicted"/>
<organism evidence="2 3">
    <name type="scientific">Tsukamurella soli</name>
    <dbReference type="NCBI Taxonomy" id="644556"/>
    <lineage>
        <taxon>Bacteria</taxon>
        <taxon>Bacillati</taxon>
        <taxon>Actinomycetota</taxon>
        <taxon>Actinomycetes</taxon>
        <taxon>Mycobacteriales</taxon>
        <taxon>Tsukamurellaceae</taxon>
        <taxon>Tsukamurella</taxon>
    </lineage>
</organism>
<feature type="domain" description="Calcineurin-like phosphoesterase" evidence="1">
    <location>
        <begin position="23"/>
        <end position="182"/>
    </location>
</feature>
<protein>
    <submittedName>
        <fullName evidence="2">Metallophosphoesterase</fullName>
    </submittedName>
</protein>
<dbReference type="InterPro" id="IPR029052">
    <property type="entry name" value="Metallo-depent_PP-like"/>
</dbReference>
<dbReference type="Proteomes" id="UP001500635">
    <property type="component" value="Unassembled WGS sequence"/>
</dbReference>
<sequence length="229" mass="24460">MRVLAVSDEELPALALRSSRLRPELILGAGDLSAAYLESLIERYQVPCVYVPGNHDPDMTGFRYSAGGFVRAGLPAEHPGPRGGRNADATVVREAGLAVAGLGGCMRYNGGPNQWTERAQARRARRTRRRARRVPSVDVLLTHSPAAGIGDEPDGAHRGFACVGDLAARLRPRVLLHGHVHPHGRRPPDRGVPLPGGGTVPVLNVVGYVYLELPPGGGPVTVMERRYGA</sequence>
<dbReference type="SUPFAM" id="SSF56300">
    <property type="entry name" value="Metallo-dependent phosphatases"/>
    <property type="match status" value="1"/>
</dbReference>
<name>A0ABP8JZX4_9ACTN</name>
<dbReference type="Gene3D" id="3.60.21.10">
    <property type="match status" value="1"/>
</dbReference>
<accession>A0ABP8JZX4</accession>
<keyword evidence="3" id="KW-1185">Reference proteome</keyword>
<comment type="caution">
    <text evidence="2">The sequence shown here is derived from an EMBL/GenBank/DDBJ whole genome shotgun (WGS) entry which is preliminary data.</text>
</comment>
<dbReference type="Pfam" id="PF00149">
    <property type="entry name" value="Metallophos"/>
    <property type="match status" value="1"/>
</dbReference>
<dbReference type="EMBL" id="BAABFR010000064">
    <property type="protein sequence ID" value="GAA4398707.1"/>
    <property type="molecule type" value="Genomic_DNA"/>
</dbReference>
<evidence type="ECO:0000313" key="3">
    <source>
        <dbReference type="Proteomes" id="UP001500635"/>
    </source>
</evidence>